<feature type="domain" description="Acyltransferase 3" evidence="3">
    <location>
        <begin position="33"/>
        <end position="341"/>
    </location>
</feature>
<evidence type="ECO:0000313" key="5">
    <source>
        <dbReference type="EMBL" id="PSJ38286.1"/>
    </source>
</evidence>
<evidence type="ECO:0000313" key="6">
    <source>
        <dbReference type="Proteomes" id="UP000241167"/>
    </source>
</evidence>
<dbReference type="InterPro" id="IPR002656">
    <property type="entry name" value="Acyl_transf_3_dom"/>
</dbReference>
<feature type="region of interest" description="Disordered" evidence="1">
    <location>
        <begin position="1"/>
        <end position="26"/>
    </location>
</feature>
<dbReference type="InterPro" id="IPR043968">
    <property type="entry name" value="SGNH"/>
</dbReference>
<evidence type="ECO:0000256" key="2">
    <source>
        <dbReference type="SAM" id="Phobius"/>
    </source>
</evidence>
<name>A0A2P7QJY5_9SPHN</name>
<dbReference type="AlphaFoldDB" id="A0A2P7QJY5"/>
<dbReference type="OrthoDB" id="9796461at2"/>
<dbReference type="PANTHER" id="PTHR23028">
    <property type="entry name" value="ACETYLTRANSFERASE"/>
    <property type="match status" value="1"/>
</dbReference>
<sequence length="664" mass="73016">MASTYTQLDPSVPDVQAPRPDRSPARPHGLRIDIQLLRALAIILVLLHHAHVPFVPGGFLGVDIFFVVSGYLMTGIIVRELEEGRFTFKGFYARRARRLLPAAYATLGVTAALAPFLLDYWEYRDFVAQLAGSFAFVVNAVLWQQSDYFNSGAHLKPLLHMWSLSLEEQYYFLLPILLFFWPKRMRLPLTIALTVVSAAACVWLLQRSPSANFYFLPTRLWELGIGSILALLIRRDWIKPAAMPVPRLLAAALLILVPLLFDERGHPGLPALAVCLATALLLVPGLDLRPSRPLAPLVAIGDRSYSLYLVHWPILAFANNTFIQAVPLWVNLALLAPMLIWMELQYRFAEQPFRSMRFDAGRIALLVLIPIVVLGGSFAYLRSLGRPDPELHIGNTGIGASCNSKGDYAPRRECQSSPNPTSLIWGDSFAMHIGPALAESSPGGVEQATRTSCGPFLGLAPVNGEQQTEDWARRCIAFNDSVLRSLARSPGIDTVILSSALGQYVPGQEPGWRALERRGESFVEQAQSMEQLHAALIRTVAAVRHLGKKVVLVAPPPSAGFDMARCQTRESEGKPVIAPNGRCDFSREDYLAFRAPISRFLTEAGQRGIVPIFSFDAALCGSGTCRISAGGKPIYRDPAHLSIVGSRALGRELRMGEAARAMAR</sequence>
<dbReference type="EMBL" id="PXYI01000006">
    <property type="protein sequence ID" value="PSJ38286.1"/>
    <property type="molecule type" value="Genomic_DNA"/>
</dbReference>
<dbReference type="Pfam" id="PF19040">
    <property type="entry name" value="SGNH"/>
    <property type="match status" value="1"/>
</dbReference>
<dbReference type="Proteomes" id="UP000241167">
    <property type="component" value="Unassembled WGS sequence"/>
</dbReference>
<feature type="domain" description="SGNH" evidence="4">
    <location>
        <begin position="402"/>
        <end position="653"/>
    </location>
</feature>
<feature type="transmembrane region" description="Helical" evidence="2">
    <location>
        <begin position="159"/>
        <end position="180"/>
    </location>
</feature>
<evidence type="ECO:0000259" key="4">
    <source>
        <dbReference type="Pfam" id="PF19040"/>
    </source>
</evidence>
<evidence type="ECO:0000259" key="3">
    <source>
        <dbReference type="Pfam" id="PF01757"/>
    </source>
</evidence>
<keyword evidence="2" id="KW-0812">Transmembrane</keyword>
<feature type="transmembrane region" description="Helical" evidence="2">
    <location>
        <begin position="321"/>
        <end position="342"/>
    </location>
</feature>
<keyword evidence="2" id="KW-1133">Transmembrane helix</keyword>
<feature type="transmembrane region" description="Helical" evidence="2">
    <location>
        <begin position="267"/>
        <end position="286"/>
    </location>
</feature>
<feature type="transmembrane region" description="Helical" evidence="2">
    <location>
        <begin position="99"/>
        <end position="118"/>
    </location>
</feature>
<dbReference type="GO" id="GO:0016020">
    <property type="term" value="C:membrane"/>
    <property type="evidence" value="ECO:0007669"/>
    <property type="project" value="TreeGrafter"/>
</dbReference>
<organism evidence="5 6">
    <name type="scientific">Allosphingosinicella deserti</name>
    <dbReference type="NCBI Taxonomy" id="2116704"/>
    <lineage>
        <taxon>Bacteria</taxon>
        <taxon>Pseudomonadati</taxon>
        <taxon>Pseudomonadota</taxon>
        <taxon>Alphaproteobacteria</taxon>
        <taxon>Sphingomonadales</taxon>
        <taxon>Sphingomonadaceae</taxon>
        <taxon>Allosphingosinicella</taxon>
    </lineage>
</organism>
<feature type="transmembrane region" description="Helical" evidence="2">
    <location>
        <begin position="363"/>
        <end position="381"/>
    </location>
</feature>
<accession>A0A2P7QJY5</accession>
<evidence type="ECO:0000256" key="1">
    <source>
        <dbReference type="SAM" id="MobiDB-lite"/>
    </source>
</evidence>
<dbReference type="PANTHER" id="PTHR23028:SF53">
    <property type="entry name" value="ACYL_TRANSF_3 DOMAIN-CONTAINING PROTEIN"/>
    <property type="match status" value="1"/>
</dbReference>
<reference evidence="5 6" key="1">
    <citation type="submission" date="2018-03" db="EMBL/GenBank/DDBJ databases">
        <title>The draft genome of Sphingosinicella sp. GL-C-18.</title>
        <authorList>
            <person name="Liu L."/>
            <person name="Li L."/>
            <person name="Liang L."/>
            <person name="Zhang X."/>
            <person name="Wang T."/>
        </authorList>
    </citation>
    <scope>NUCLEOTIDE SEQUENCE [LARGE SCALE GENOMIC DNA]</scope>
    <source>
        <strain evidence="5 6">GL-C-18</strain>
    </source>
</reference>
<feature type="transmembrane region" description="Helical" evidence="2">
    <location>
        <begin position="245"/>
        <end position="261"/>
    </location>
</feature>
<dbReference type="GO" id="GO:0009103">
    <property type="term" value="P:lipopolysaccharide biosynthetic process"/>
    <property type="evidence" value="ECO:0007669"/>
    <property type="project" value="TreeGrafter"/>
</dbReference>
<dbReference type="InterPro" id="IPR050879">
    <property type="entry name" value="Acyltransferase_3"/>
</dbReference>
<proteinExistence type="predicted"/>
<protein>
    <recommendedName>
        <fullName evidence="7">Acyltransferase</fullName>
    </recommendedName>
</protein>
<feature type="transmembrane region" description="Helical" evidence="2">
    <location>
        <begin position="58"/>
        <end position="78"/>
    </location>
</feature>
<keyword evidence="6" id="KW-1185">Reference proteome</keyword>
<dbReference type="RefSeq" id="WP_106514351.1">
    <property type="nucleotide sequence ID" value="NZ_PXYI01000006.1"/>
</dbReference>
<comment type="caution">
    <text evidence="5">The sequence shown here is derived from an EMBL/GenBank/DDBJ whole genome shotgun (WGS) entry which is preliminary data.</text>
</comment>
<gene>
    <name evidence="5" type="ORF">C7I55_17660</name>
</gene>
<evidence type="ECO:0008006" key="7">
    <source>
        <dbReference type="Google" id="ProtNLM"/>
    </source>
</evidence>
<dbReference type="Pfam" id="PF01757">
    <property type="entry name" value="Acyl_transf_3"/>
    <property type="match status" value="1"/>
</dbReference>
<feature type="transmembrane region" description="Helical" evidence="2">
    <location>
        <begin position="36"/>
        <end position="52"/>
    </location>
</feature>
<keyword evidence="2" id="KW-0472">Membrane</keyword>
<feature type="transmembrane region" description="Helical" evidence="2">
    <location>
        <begin position="187"/>
        <end position="205"/>
    </location>
</feature>
<dbReference type="GO" id="GO:0016747">
    <property type="term" value="F:acyltransferase activity, transferring groups other than amino-acyl groups"/>
    <property type="evidence" value="ECO:0007669"/>
    <property type="project" value="InterPro"/>
</dbReference>